<evidence type="ECO:0000256" key="7">
    <source>
        <dbReference type="ARBA" id="ARBA00023065"/>
    </source>
</evidence>
<feature type="transmembrane region" description="Helical" evidence="10">
    <location>
        <begin position="158"/>
        <end position="177"/>
    </location>
</feature>
<feature type="domain" description="Cation/H+ exchanger transmembrane" evidence="11">
    <location>
        <begin position="14"/>
        <end position="409"/>
    </location>
</feature>
<comment type="function">
    <text evidence="10">Na(+)/H(+) antiporter that extrudes sodium in exchange for external protons.</text>
</comment>
<gene>
    <name evidence="12" type="ORF">D1632_09705</name>
</gene>
<dbReference type="RefSeq" id="WP_122546997.1">
    <property type="nucleotide sequence ID" value="NZ_QWIV01000013.1"/>
</dbReference>
<proteinExistence type="inferred from homology"/>
<dbReference type="InterPro" id="IPR004705">
    <property type="entry name" value="Cation/H_exchanger_CPA1_bac"/>
</dbReference>
<dbReference type="GO" id="GO:0098719">
    <property type="term" value="P:sodium ion import across plasma membrane"/>
    <property type="evidence" value="ECO:0007669"/>
    <property type="project" value="TreeGrafter"/>
</dbReference>
<dbReference type="GO" id="GO:0015386">
    <property type="term" value="F:potassium:proton antiporter activity"/>
    <property type="evidence" value="ECO:0007669"/>
    <property type="project" value="TreeGrafter"/>
</dbReference>
<name>A0A3M7LEF1_9FLAO</name>
<feature type="transmembrane region" description="Helical" evidence="10">
    <location>
        <begin position="305"/>
        <end position="330"/>
    </location>
</feature>
<feature type="transmembrane region" description="Helical" evidence="10">
    <location>
        <begin position="350"/>
        <end position="372"/>
    </location>
</feature>
<dbReference type="PANTHER" id="PTHR10110:SF86">
    <property type="entry name" value="SODIUM_HYDROGEN EXCHANGER 7"/>
    <property type="match status" value="1"/>
</dbReference>
<comment type="caution">
    <text evidence="12">The sequence shown here is derived from an EMBL/GenBank/DDBJ whole genome shotgun (WGS) entry which is preliminary data.</text>
</comment>
<evidence type="ECO:0000256" key="1">
    <source>
        <dbReference type="ARBA" id="ARBA00004651"/>
    </source>
</evidence>
<evidence type="ECO:0000256" key="5">
    <source>
        <dbReference type="ARBA" id="ARBA00022989"/>
    </source>
</evidence>
<evidence type="ECO:0000256" key="9">
    <source>
        <dbReference type="ARBA" id="ARBA00023201"/>
    </source>
</evidence>
<dbReference type="Pfam" id="PF00999">
    <property type="entry name" value="Na_H_Exchanger"/>
    <property type="match status" value="1"/>
</dbReference>
<feature type="transmembrane region" description="Helical" evidence="10">
    <location>
        <begin position="214"/>
        <end position="230"/>
    </location>
</feature>
<feature type="transmembrane region" description="Helical" evidence="10">
    <location>
        <begin position="6"/>
        <end position="22"/>
    </location>
</feature>
<keyword evidence="9 10" id="KW-0739">Sodium transport</keyword>
<keyword evidence="3 10" id="KW-1003">Cell membrane</keyword>
<protein>
    <submittedName>
        <fullName evidence="12">Na+/H+ antiporter</fullName>
    </submittedName>
</protein>
<dbReference type="PANTHER" id="PTHR10110">
    <property type="entry name" value="SODIUM/HYDROGEN EXCHANGER"/>
    <property type="match status" value="1"/>
</dbReference>
<keyword evidence="10" id="KW-0050">Antiport</keyword>
<evidence type="ECO:0000256" key="2">
    <source>
        <dbReference type="ARBA" id="ARBA00022448"/>
    </source>
</evidence>
<accession>A0A3M7LEF1</accession>
<sequence>MMQDFPFYLLLIVAITLLIMLANKVKVAYPVLLVIAGVFISLLPGVPVVHVDPELIFIIFLPPLLYEAAWAISWKELWKWRRIIGSFAFIVVFLTAISVAFIANYFIPGFSIALGFLLGGIVSPPDAVSAGAILKFVKVPKRLSSILEGESLLNDASSLIIFRFAMIAVATGQFVWYQAAISFSWMLIGGIGVGLCVGWIFMKGQKILPTDANMDTILTIVAPYIMYIAAEEIHGSGVLAVVSGGLFLSNKRHHFLSSSSRLRGVNVWESLVFVLNGLVFMLIGLDLPEIISGLEGVGLSSAIGYGVLITLVLIIVRILSSYGAVIITLIARNYITVADTRSPGFKAPVVLGWTGMRGVVSLAAALSIPTHIYPGGPIFPQRNVILFITFIVILITLIIQGLTLPYLIKKIALPDYDDHLPNDEADEMIKRELAKLTIMHLNEKYSEDLKKSIFLQQIHEKWKSKIEETDQLLSLEVKLIYLDILNEQRKWLIAQNYEKDRHFDEDLIRKHIMKIDLEEERTHLLH</sequence>
<evidence type="ECO:0000313" key="12">
    <source>
        <dbReference type="EMBL" id="RMZ59872.1"/>
    </source>
</evidence>
<reference evidence="12 13" key="1">
    <citation type="submission" date="2018-08" db="EMBL/GenBank/DDBJ databases">
        <title>Chryseobacterium nematophagum: a novel matrix digesting pathogen of nematodes.</title>
        <authorList>
            <person name="Page A."/>
            <person name="Roberts M."/>
            <person name="Felix M.-A."/>
            <person name="Weir W."/>
        </authorList>
    </citation>
    <scope>NUCLEOTIDE SEQUENCE [LARGE SCALE GENOMIC DNA]</scope>
    <source>
        <strain evidence="12 13">JUb275</strain>
    </source>
</reference>
<dbReference type="GO" id="GO:0051453">
    <property type="term" value="P:regulation of intracellular pH"/>
    <property type="evidence" value="ECO:0007669"/>
    <property type="project" value="TreeGrafter"/>
</dbReference>
<feature type="transmembrane region" description="Helical" evidence="10">
    <location>
        <begin position="84"/>
        <end position="107"/>
    </location>
</feature>
<dbReference type="Gene3D" id="6.10.140.1330">
    <property type="match status" value="1"/>
</dbReference>
<evidence type="ECO:0000259" key="11">
    <source>
        <dbReference type="Pfam" id="PF00999"/>
    </source>
</evidence>
<dbReference type="GO" id="GO:0015385">
    <property type="term" value="F:sodium:proton antiporter activity"/>
    <property type="evidence" value="ECO:0007669"/>
    <property type="project" value="InterPro"/>
</dbReference>
<evidence type="ECO:0000256" key="6">
    <source>
        <dbReference type="ARBA" id="ARBA00023053"/>
    </source>
</evidence>
<feature type="transmembrane region" description="Helical" evidence="10">
    <location>
        <begin position="384"/>
        <end position="408"/>
    </location>
</feature>
<keyword evidence="6 10" id="KW-0915">Sodium</keyword>
<keyword evidence="13" id="KW-1185">Reference proteome</keyword>
<feature type="transmembrane region" description="Helical" evidence="10">
    <location>
        <begin position="183"/>
        <end position="202"/>
    </location>
</feature>
<evidence type="ECO:0000256" key="8">
    <source>
        <dbReference type="ARBA" id="ARBA00023136"/>
    </source>
</evidence>
<keyword evidence="7 10" id="KW-0406">Ion transport</keyword>
<evidence type="ECO:0000256" key="3">
    <source>
        <dbReference type="ARBA" id="ARBA00022475"/>
    </source>
</evidence>
<organism evidence="12 13">
    <name type="scientific">Chryseobacterium nematophagum</name>
    <dbReference type="NCBI Taxonomy" id="2305228"/>
    <lineage>
        <taxon>Bacteria</taxon>
        <taxon>Pseudomonadati</taxon>
        <taxon>Bacteroidota</taxon>
        <taxon>Flavobacteriia</taxon>
        <taxon>Flavobacteriales</taxon>
        <taxon>Weeksellaceae</taxon>
        <taxon>Chryseobacterium group</taxon>
        <taxon>Chryseobacterium</taxon>
    </lineage>
</organism>
<comment type="similarity">
    <text evidence="10">Belongs to the monovalent cation:proton antiporter 1 (CPA1) transporter (TC 2.A.36) family.</text>
</comment>
<feature type="transmembrane region" description="Helical" evidence="10">
    <location>
        <begin position="55"/>
        <end position="72"/>
    </location>
</feature>
<dbReference type="Proteomes" id="UP000267524">
    <property type="component" value="Unassembled WGS sequence"/>
</dbReference>
<keyword evidence="8 10" id="KW-0472">Membrane</keyword>
<evidence type="ECO:0000256" key="10">
    <source>
        <dbReference type="RuleBase" id="RU366002"/>
    </source>
</evidence>
<keyword evidence="2 10" id="KW-0813">Transport</keyword>
<evidence type="ECO:0000256" key="4">
    <source>
        <dbReference type="ARBA" id="ARBA00022692"/>
    </source>
</evidence>
<dbReference type="EMBL" id="QWIV01000013">
    <property type="protein sequence ID" value="RMZ59872.1"/>
    <property type="molecule type" value="Genomic_DNA"/>
</dbReference>
<feature type="transmembrane region" description="Helical" evidence="10">
    <location>
        <begin position="29"/>
        <end position="49"/>
    </location>
</feature>
<dbReference type="NCBIfam" id="TIGR00831">
    <property type="entry name" value="a_cpa1"/>
    <property type="match status" value="1"/>
</dbReference>
<dbReference type="AlphaFoldDB" id="A0A3M7LEF1"/>
<comment type="subcellular location">
    <subcellularLocation>
        <location evidence="1 10">Cell membrane</location>
        <topology evidence="1 10">Multi-pass membrane protein</topology>
    </subcellularLocation>
</comment>
<feature type="transmembrane region" description="Helical" evidence="10">
    <location>
        <begin position="265"/>
        <end position="285"/>
    </location>
</feature>
<dbReference type="GO" id="GO:0005886">
    <property type="term" value="C:plasma membrane"/>
    <property type="evidence" value="ECO:0007669"/>
    <property type="project" value="UniProtKB-SubCell"/>
</dbReference>
<dbReference type="InterPro" id="IPR018422">
    <property type="entry name" value="Cation/H_exchanger_CPA1"/>
</dbReference>
<keyword evidence="5 10" id="KW-1133">Transmembrane helix</keyword>
<evidence type="ECO:0000313" key="13">
    <source>
        <dbReference type="Proteomes" id="UP000267524"/>
    </source>
</evidence>
<keyword evidence="4 10" id="KW-0812">Transmembrane</keyword>
<dbReference type="InterPro" id="IPR006153">
    <property type="entry name" value="Cation/H_exchanger_TM"/>
</dbReference>